<keyword evidence="2" id="KW-1185">Reference proteome</keyword>
<dbReference type="OMA" id="VALDCHE"/>
<dbReference type="Proteomes" id="UP000001554">
    <property type="component" value="Chromosome 7"/>
</dbReference>
<proteinExistence type="predicted"/>
<dbReference type="OrthoDB" id="10659950at2759"/>
<evidence type="ECO:0000313" key="2">
    <source>
        <dbReference type="Proteomes" id="UP000001554"/>
    </source>
</evidence>
<dbReference type="RefSeq" id="XP_035682566.1">
    <property type="nucleotide sequence ID" value="XM_035826673.1"/>
</dbReference>
<name>A0A9J7MWH7_BRAFL</name>
<evidence type="ECO:0000256" key="1">
    <source>
        <dbReference type="SAM" id="MobiDB-lite"/>
    </source>
</evidence>
<reference evidence="2" key="1">
    <citation type="journal article" date="2020" name="Nat. Ecol. Evol.">
        <title>Deeply conserved synteny resolves early events in vertebrate evolution.</title>
        <authorList>
            <person name="Simakov O."/>
            <person name="Marletaz F."/>
            <person name="Yue J.X."/>
            <person name="O'Connell B."/>
            <person name="Jenkins J."/>
            <person name="Brandt A."/>
            <person name="Calef R."/>
            <person name="Tung C.H."/>
            <person name="Huang T.K."/>
            <person name="Schmutz J."/>
            <person name="Satoh N."/>
            <person name="Yu J.K."/>
            <person name="Putnam N.H."/>
            <person name="Green R.E."/>
            <person name="Rokhsar D.S."/>
        </authorList>
    </citation>
    <scope>NUCLEOTIDE SEQUENCE [LARGE SCALE GENOMIC DNA]</scope>
    <source>
        <strain evidence="2">S238N-H82</strain>
    </source>
</reference>
<feature type="region of interest" description="Disordered" evidence="1">
    <location>
        <begin position="135"/>
        <end position="219"/>
    </location>
</feature>
<evidence type="ECO:0000313" key="3">
    <source>
        <dbReference type="RefSeq" id="XP_035682566.1"/>
    </source>
</evidence>
<reference evidence="3" key="2">
    <citation type="submission" date="2025-08" db="UniProtKB">
        <authorList>
            <consortium name="RefSeq"/>
        </authorList>
    </citation>
    <scope>IDENTIFICATION</scope>
    <source>
        <strain evidence="3">S238N-H82</strain>
        <tissue evidence="3">Testes</tissue>
    </source>
</reference>
<gene>
    <name evidence="3" type="primary">LOC118419971</name>
</gene>
<feature type="region of interest" description="Disordered" evidence="1">
    <location>
        <begin position="101"/>
        <end position="121"/>
    </location>
</feature>
<accession>A0A9J7MWH7</accession>
<dbReference type="GeneID" id="118419971"/>
<organism evidence="2 3">
    <name type="scientific">Branchiostoma floridae</name>
    <name type="common">Florida lancelet</name>
    <name type="synonym">Amphioxus</name>
    <dbReference type="NCBI Taxonomy" id="7739"/>
    <lineage>
        <taxon>Eukaryota</taxon>
        <taxon>Metazoa</taxon>
        <taxon>Chordata</taxon>
        <taxon>Cephalochordata</taxon>
        <taxon>Leptocardii</taxon>
        <taxon>Amphioxiformes</taxon>
        <taxon>Branchiostomatidae</taxon>
        <taxon>Branchiostoma</taxon>
    </lineage>
</organism>
<feature type="compositionally biased region" description="Basic and acidic residues" evidence="1">
    <location>
        <begin position="140"/>
        <end position="153"/>
    </location>
</feature>
<feature type="compositionally biased region" description="Basic and acidic residues" evidence="1">
    <location>
        <begin position="102"/>
        <end position="117"/>
    </location>
</feature>
<sequence>MQTARTALSMAARVCSRSRFNSWTKTTAGIDVMRNHNLMKMTFATSASLPREMERNCLKPEFHYQSGRSDEWSNSHRGVISAVGAGALFTAGLYGALKTGTKPREQEQTDESSDHDFPTNGLVQLPTVAEEIHTGTVTRTHPDSADKTDEEGKTLGASERDDETDKNTTANQPAGDPETPLAAVPAARMPEHETTTAKKPGAAKNTERDKNIPDNAGKAQEHYVMLKPPKDFRKWSDKKSALRSPQYFQADILLRLVLFVGLLLGWVRLLPPRYGTYSQAIKLRGCQDRAASVRKQKYRQRDGPRSRGEG</sequence>
<dbReference type="AlphaFoldDB" id="A0A9J7MWH7"/>
<protein>
    <submittedName>
        <fullName evidence="3">Uncharacterized protein LOC118419971</fullName>
    </submittedName>
</protein>
<dbReference type="KEGG" id="bfo:118419971"/>